<dbReference type="PANTHER" id="PTHR15217">
    <property type="entry name" value="WILMS' TUMOR 1-ASSOCIATING PROTEIN"/>
    <property type="match status" value="1"/>
</dbReference>
<dbReference type="Pfam" id="PF17098">
    <property type="entry name" value="Wtap"/>
    <property type="match status" value="1"/>
</dbReference>
<evidence type="ECO:0000256" key="3">
    <source>
        <dbReference type="ARBA" id="ARBA00022664"/>
    </source>
</evidence>
<proteinExistence type="inferred from homology"/>
<dbReference type="PANTHER" id="PTHR15217:SF0">
    <property type="entry name" value="PRE-MRNA-SPLICING REGULATOR WTAP"/>
    <property type="match status" value="1"/>
</dbReference>
<keyword evidence="5" id="KW-0539">Nucleus</keyword>
<evidence type="ECO:0000256" key="7">
    <source>
        <dbReference type="SAM" id="MobiDB-lite"/>
    </source>
</evidence>
<comment type="subcellular location">
    <subcellularLocation>
        <location evidence="1">Nucleus</location>
    </subcellularLocation>
</comment>
<reference evidence="9 10" key="1">
    <citation type="submission" date="2022-12" db="EMBL/GenBank/DDBJ databases">
        <title>Chromosome-level genome of Tegillarca granosa.</title>
        <authorList>
            <person name="Kim J."/>
        </authorList>
    </citation>
    <scope>NUCLEOTIDE SEQUENCE [LARGE SCALE GENOMIC DNA]</scope>
    <source>
        <strain evidence="9">Teg-2019</strain>
        <tissue evidence="9">Adductor muscle</tissue>
    </source>
</reference>
<feature type="chain" id="PRO_5046619587" description="Pre-mRNA-splicing regulator WTAP" evidence="8">
    <location>
        <begin position="21"/>
        <end position="174"/>
    </location>
</feature>
<evidence type="ECO:0000256" key="1">
    <source>
        <dbReference type="ARBA" id="ARBA00004123"/>
    </source>
</evidence>
<protein>
    <recommendedName>
        <fullName evidence="11">Pre-mRNA-splicing regulator WTAP</fullName>
    </recommendedName>
</protein>
<evidence type="ECO:0000256" key="5">
    <source>
        <dbReference type="ARBA" id="ARBA00023242"/>
    </source>
</evidence>
<dbReference type="EMBL" id="JARBDR010000337">
    <property type="protein sequence ID" value="KAJ8314998.1"/>
    <property type="molecule type" value="Genomic_DNA"/>
</dbReference>
<feature type="region of interest" description="Disordered" evidence="7">
    <location>
        <begin position="57"/>
        <end position="77"/>
    </location>
</feature>
<sequence>MQFTLGVIIMIILLFQIQSAVRIDPIDVEDMSRDELVNKLREQDKYVRYLEDKSRSRKSLGDDDTEADDKLKQHQKEALRRENTLVHRLTTKEQELQDYINQIQEMKQAQTQNTAQLRSMLLDPAVNHVFQRMSKEMDESREKLKQTQNELSAWKFTPDRCIFITTTYLITMVT</sequence>
<keyword evidence="4" id="KW-0508">mRNA splicing</keyword>
<feature type="coiled-coil region" evidence="6">
    <location>
        <begin position="89"/>
        <end position="157"/>
    </location>
</feature>
<feature type="signal peptide" evidence="8">
    <location>
        <begin position="1"/>
        <end position="20"/>
    </location>
</feature>
<keyword evidence="6" id="KW-0175">Coiled coil</keyword>
<accession>A0ABQ9FH24</accession>
<keyword evidence="3" id="KW-0507">mRNA processing</keyword>
<evidence type="ECO:0000313" key="9">
    <source>
        <dbReference type="EMBL" id="KAJ8314998.1"/>
    </source>
</evidence>
<evidence type="ECO:0000256" key="4">
    <source>
        <dbReference type="ARBA" id="ARBA00023187"/>
    </source>
</evidence>
<gene>
    <name evidence="9" type="ORF">KUTeg_007148</name>
</gene>
<evidence type="ECO:0000313" key="10">
    <source>
        <dbReference type="Proteomes" id="UP001217089"/>
    </source>
</evidence>
<dbReference type="Proteomes" id="UP001217089">
    <property type="component" value="Unassembled WGS sequence"/>
</dbReference>
<name>A0ABQ9FH24_TEGGR</name>
<comment type="similarity">
    <text evidence="2">Belongs to the fl(2)d family.</text>
</comment>
<comment type="caution">
    <text evidence="9">The sequence shown here is derived from an EMBL/GenBank/DDBJ whole genome shotgun (WGS) entry which is preliminary data.</text>
</comment>
<dbReference type="InterPro" id="IPR033757">
    <property type="entry name" value="WTAP"/>
</dbReference>
<evidence type="ECO:0000256" key="8">
    <source>
        <dbReference type="SAM" id="SignalP"/>
    </source>
</evidence>
<feature type="compositionally biased region" description="Basic and acidic residues" evidence="7">
    <location>
        <begin position="68"/>
        <end position="77"/>
    </location>
</feature>
<evidence type="ECO:0000256" key="6">
    <source>
        <dbReference type="SAM" id="Coils"/>
    </source>
</evidence>
<evidence type="ECO:0008006" key="11">
    <source>
        <dbReference type="Google" id="ProtNLM"/>
    </source>
</evidence>
<organism evidence="9 10">
    <name type="scientific">Tegillarca granosa</name>
    <name type="common">Malaysian cockle</name>
    <name type="synonym">Anadara granosa</name>
    <dbReference type="NCBI Taxonomy" id="220873"/>
    <lineage>
        <taxon>Eukaryota</taxon>
        <taxon>Metazoa</taxon>
        <taxon>Spiralia</taxon>
        <taxon>Lophotrochozoa</taxon>
        <taxon>Mollusca</taxon>
        <taxon>Bivalvia</taxon>
        <taxon>Autobranchia</taxon>
        <taxon>Pteriomorphia</taxon>
        <taxon>Arcoida</taxon>
        <taxon>Arcoidea</taxon>
        <taxon>Arcidae</taxon>
        <taxon>Tegillarca</taxon>
    </lineage>
</organism>
<keyword evidence="10" id="KW-1185">Reference proteome</keyword>
<keyword evidence="8" id="KW-0732">Signal</keyword>
<evidence type="ECO:0000256" key="2">
    <source>
        <dbReference type="ARBA" id="ARBA00010313"/>
    </source>
</evidence>